<proteinExistence type="predicted"/>
<keyword evidence="2" id="KW-1185">Reference proteome</keyword>
<dbReference type="Proteomes" id="UP001179952">
    <property type="component" value="Unassembled WGS sequence"/>
</dbReference>
<gene>
    <name evidence="1" type="ORF">QJS04_geneDACA010839</name>
</gene>
<comment type="caution">
    <text evidence="1">The sequence shown here is derived from an EMBL/GenBank/DDBJ whole genome shotgun (WGS) entry which is preliminary data.</text>
</comment>
<sequence length="123" mass="13891">MLNGNDTFVGLENCDHPNRRPFFSSVNRDSLHQIMKNDEKASPLLSGGANRSIKPLRHPYGWINGKVVAQQWRWRDLLELDRMADEAWTLSSIAWRGHLAIETVDVCFVAAAVMEVRGGLIGF</sequence>
<dbReference type="EMBL" id="JAUJYN010000004">
    <property type="protein sequence ID" value="KAK1272796.1"/>
    <property type="molecule type" value="Genomic_DNA"/>
</dbReference>
<protein>
    <submittedName>
        <fullName evidence="1">Uncharacterized protein</fullName>
    </submittedName>
</protein>
<evidence type="ECO:0000313" key="1">
    <source>
        <dbReference type="EMBL" id="KAK1272796.1"/>
    </source>
</evidence>
<accession>A0AAV9B987</accession>
<evidence type="ECO:0000313" key="2">
    <source>
        <dbReference type="Proteomes" id="UP001179952"/>
    </source>
</evidence>
<organism evidence="1 2">
    <name type="scientific">Acorus gramineus</name>
    <name type="common">Dwarf sweet flag</name>
    <dbReference type="NCBI Taxonomy" id="55184"/>
    <lineage>
        <taxon>Eukaryota</taxon>
        <taxon>Viridiplantae</taxon>
        <taxon>Streptophyta</taxon>
        <taxon>Embryophyta</taxon>
        <taxon>Tracheophyta</taxon>
        <taxon>Spermatophyta</taxon>
        <taxon>Magnoliopsida</taxon>
        <taxon>Liliopsida</taxon>
        <taxon>Acoraceae</taxon>
        <taxon>Acorus</taxon>
    </lineage>
</organism>
<reference evidence="1" key="2">
    <citation type="submission" date="2023-06" db="EMBL/GenBank/DDBJ databases">
        <authorList>
            <person name="Ma L."/>
            <person name="Liu K.-W."/>
            <person name="Li Z."/>
            <person name="Hsiao Y.-Y."/>
            <person name="Qi Y."/>
            <person name="Fu T."/>
            <person name="Tang G."/>
            <person name="Zhang D."/>
            <person name="Sun W.-H."/>
            <person name="Liu D.-K."/>
            <person name="Li Y."/>
            <person name="Chen G.-Z."/>
            <person name="Liu X.-D."/>
            <person name="Liao X.-Y."/>
            <person name="Jiang Y.-T."/>
            <person name="Yu X."/>
            <person name="Hao Y."/>
            <person name="Huang J."/>
            <person name="Zhao X.-W."/>
            <person name="Ke S."/>
            <person name="Chen Y.-Y."/>
            <person name="Wu W.-L."/>
            <person name="Hsu J.-L."/>
            <person name="Lin Y.-F."/>
            <person name="Huang M.-D."/>
            <person name="Li C.-Y."/>
            <person name="Huang L."/>
            <person name="Wang Z.-W."/>
            <person name="Zhao X."/>
            <person name="Zhong W.-Y."/>
            <person name="Peng D.-H."/>
            <person name="Ahmad S."/>
            <person name="Lan S."/>
            <person name="Zhang J.-S."/>
            <person name="Tsai W.-C."/>
            <person name="Van De Peer Y."/>
            <person name="Liu Z.-J."/>
        </authorList>
    </citation>
    <scope>NUCLEOTIDE SEQUENCE</scope>
    <source>
        <strain evidence="1">SCP</strain>
        <tissue evidence="1">Leaves</tissue>
    </source>
</reference>
<reference evidence="1" key="1">
    <citation type="journal article" date="2023" name="Nat. Commun.">
        <title>Diploid and tetraploid genomes of Acorus and the evolution of monocots.</title>
        <authorList>
            <person name="Ma L."/>
            <person name="Liu K.W."/>
            <person name="Li Z."/>
            <person name="Hsiao Y.Y."/>
            <person name="Qi Y."/>
            <person name="Fu T."/>
            <person name="Tang G.D."/>
            <person name="Zhang D."/>
            <person name="Sun W.H."/>
            <person name="Liu D.K."/>
            <person name="Li Y."/>
            <person name="Chen G.Z."/>
            <person name="Liu X.D."/>
            <person name="Liao X.Y."/>
            <person name="Jiang Y.T."/>
            <person name="Yu X."/>
            <person name="Hao Y."/>
            <person name="Huang J."/>
            <person name="Zhao X.W."/>
            <person name="Ke S."/>
            <person name="Chen Y.Y."/>
            <person name="Wu W.L."/>
            <person name="Hsu J.L."/>
            <person name="Lin Y.F."/>
            <person name="Huang M.D."/>
            <person name="Li C.Y."/>
            <person name="Huang L."/>
            <person name="Wang Z.W."/>
            <person name="Zhao X."/>
            <person name="Zhong W.Y."/>
            <person name="Peng D.H."/>
            <person name="Ahmad S."/>
            <person name="Lan S."/>
            <person name="Zhang J.S."/>
            <person name="Tsai W.C."/>
            <person name="Van de Peer Y."/>
            <person name="Liu Z.J."/>
        </authorList>
    </citation>
    <scope>NUCLEOTIDE SEQUENCE</scope>
    <source>
        <strain evidence="1">SCP</strain>
    </source>
</reference>
<name>A0AAV9B987_ACOGR</name>
<dbReference type="AlphaFoldDB" id="A0AAV9B987"/>